<feature type="domain" description="Methyl-accepting transducer" evidence="9">
    <location>
        <begin position="130"/>
        <end position="352"/>
    </location>
</feature>
<dbReference type="GO" id="GO:0006935">
    <property type="term" value="P:chemotaxis"/>
    <property type="evidence" value="ECO:0007669"/>
    <property type="project" value="InterPro"/>
</dbReference>
<feature type="transmembrane region" description="Helical" evidence="8">
    <location>
        <begin position="12"/>
        <end position="29"/>
    </location>
</feature>
<dbReference type="NCBIfam" id="NF033749">
    <property type="entry name" value="bact_hemeryth"/>
    <property type="match status" value="1"/>
</dbReference>
<dbReference type="CDD" id="cd12107">
    <property type="entry name" value="Hemerythrin"/>
    <property type="match status" value="1"/>
</dbReference>
<keyword evidence="11" id="KW-1185">Reference proteome</keyword>
<sequence>MKSSSAAPGADLLLFVLGLGSGLSFMAVLVVPPLWLWLVAGLICVGTGLGLVLGRWNHHRNKKAQNRPEAMDEANSSGAELSRDVFPVVMTSEDRSVKLVSQVGETIRSTITIASRSEVAGQNMQRLSDQVSNGAAAVEQIFATLGSLAGQVEHQGVLVTQNYESIEGMVSSLEAVAKITQTKAQDAGTLADHAQVMNRSVQSTQVMIDEVGKSISSIRDMIAIINDIAERTNLLAMNAAIEAAHAGEAGRGFAVVASEIRKLAESSGQNAHHISQHLKGLIDRITTARTSSTQTQEVQQTMNTVIDGVTRGFGTIATDTQELTQMVREIRQATESLQNSALVISQSTQEVRTAGEDLNNLITTARDSAAQTLQSMEVISSEARRVTHVARETVGVADDNNSSIIDLVSRIAKTAPDTIRSEADLARQRLAISHIILGHLQDISSLRIAMDNRDAAAISSLFQRDSNALELWLNLEGKSIIADPQHYRDLSQHHRRIQTLSRSLAHQALPGVAVQTGHSALPGRVAMTTLPSTTPAPGGVSATHPGTASPPDAARTPVPGGVSATHPGTASPPDAARTPARGAAGVLVPPARGAAGQSREEIFQEIMELSRRIIEILVSYQSADQIRWSPDYAVGVQVFDDHHKKLFTYVGDLYTAMKNGTTGRQLQDILAKLVDYTDYHFAAEERAMERTNYPGCQQQKAQHTHLLKKVRELQADLASGKSFIALDVMEFLKGWLVNHIKGCDLLYKDFFADKDMQALLGE</sequence>
<dbReference type="InterPro" id="IPR012312">
    <property type="entry name" value="Hemerythrin-like"/>
</dbReference>
<dbReference type="OrthoDB" id="9797092at2"/>
<dbReference type="InterPro" id="IPR004090">
    <property type="entry name" value="Chemotax_Me-accpt_rcpt"/>
</dbReference>
<evidence type="ECO:0000256" key="1">
    <source>
        <dbReference type="ARBA" id="ARBA00010587"/>
    </source>
</evidence>
<dbReference type="Pfam" id="PF01814">
    <property type="entry name" value="Hemerythrin"/>
    <property type="match status" value="1"/>
</dbReference>
<keyword evidence="8" id="KW-0812">Transmembrane</keyword>
<evidence type="ECO:0000256" key="7">
    <source>
        <dbReference type="SAM" id="MobiDB-lite"/>
    </source>
</evidence>
<dbReference type="Proteomes" id="UP000029692">
    <property type="component" value="Unassembled WGS sequence"/>
</dbReference>
<dbReference type="SMART" id="SM00283">
    <property type="entry name" value="MA"/>
    <property type="match status" value="1"/>
</dbReference>
<dbReference type="InterPro" id="IPR004089">
    <property type="entry name" value="MCPsignal_dom"/>
</dbReference>
<dbReference type="AlphaFoldDB" id="A0A098QWC5"/>
<dbReference type="GO" id="GO:0007165">
    <property type="term" value="P:signal transduction"/>
    <property type="evidence" value="ECO:0007669"/>
    <property type="project" value="UniProtKB-KW"/>
</dbReference>
<dbReference type="eggNOG" id="COG0840">
    <property type="taxonomic scope" value="Bacteria"/>
</dbReference>
<feature type="region of interest" description="Disordered" evidence="7">
    <location>
        <begin position="527"/>
        <end position="580"/>
    </location>
</feature>
<dbReference type="RefSeq" id="WP_037547391.1">
    <property type="nucleotide sequence ID" value="NZ_JNUP01000060.1"/>
</dbReference>
<keyword evidence="8" id="KW-1133">Transmembrane helix</keyword>
<evidence type="ECO:0000256" key="3">
    <source>
        <dbReference type="ARBA" id="ARBA00023004"/>
    </source>
</evidence>
<dbReference type="STRING" id="1480694.DC28_07720"/>
<dbReference type="PANTHER" id="PTHR32089:SF112">
    <property type="entry name" value="LYSOZYME-LIKE PROTEIN-RELATED"/>
    <property type="match status" value="1"/>
</dbReference>
<evidence type="ECO:0000259" key="9">
    <source>
        <dbReference type="PROSITE" id="PS50111"/>
    </source>
</evidence>
<accession>A0A098QWC5</accession>
<reference evidence="10 11" key="1">
    <citation type="submission" date="2014-05" db="EMBL/GenBank/DDBJ databases">
        <title>De novo Genome Sequence of Spirocheata sp.</title>
        <authorList>
            <person name="Shivani Y."/>
            <person name="Subhash Y."/>
            <person name="Tushar L."/>
            <person name="Sasikala C."/>
            <person name="Ramana C.V."/>
        </authorList>
    </citation>
    <scope>NUCLEOTIDE SEQUENCE [LARGE SCALE GENOMIC DNA]</scope>
    <source>
        <strain evidence="10 11">JC230</strain>
    </source>
</reference>
<evidence type="ECO:0000256" key="6">
    <source>
        <dbReference type="PROSITE-ProRule" id="PRU00284"/>
    </source>
</evidence>
<evidence type="ECO:0000256" key="2">
    <source>
        <dbReference type="ARBA" id="ARBA00022723"/>
    </source>
</evidence>
<comment type="caution">
    <text evidence="10">The sequence shown here is derived from an EMBL/GenBank/DDBJ whole genome shotgun (WGS) entry which is preliminary data.</text>
</comment>
<dbReference type="InterPro" id="IPR012827">
    <property type="entry name" value="Hemerythrin_metal-bd"/>
</dbReference>
<dbReference type="Pfam" id="PF00015">
    <property type="entry name" value="MCPsignal"/>
    <property type="match status" value="1"/>
</dbReference>
<dbReference type="PROSITE" id="PS50111">
    <property type="entry name" value="CHEMOTAXIS_TRANSDUC_2"/>
    <property type="match status" value="1"/>
</dbReference>
<dbReference type="EMBL" id="JNUP01000060">
    <property type="protein sequence ID" value="KGE72175.1"/>
    <property type="molecule type" value="Genomic_DNA"/>
</dbReference>
<proteinExistence type="inferred from homology"/>
<keyword evidence="2" id="KW-0479">Metal-binding</keyword>
<evidence type="ECO:0000256" key="8">
    <source>
        <dbReference type="SAM" id="Phobius"/>
    </source>
</evidence>
<dbReference type="PRINTS" id="PR00260">
    <property type="entry name" value="CHEMTRNSDUCR"/>
</dbReference>
<dbReference type="Gene3D" id="1.20.120.50">
    <property type="entry name" value="Hemerythrin-like"/>
    <property type="match status" value="1"/>
</dbReference>
<feature type="transmembrane region" description="Helical" evidence="8">
    <location>
        <begin position="35"/>
        <end position="53"/>
    </location>
</feature>
<keyword evidence="3" id="KW-0408">Iron</keyword>
<dbReference type="Gene3D" id="1.10.287.950">
    <property type="entry name" value="Methyl-accepting chemotaxis protein"/>
    <property type="match status" value="1"/>
</dbReference>
<organism evidence="10 11">
    <name type="scientific">Spirochaeta lutea</name>
    <dbReference type="NCBI Taxonomy" id="1480694"/>
    <lineage>
        <taxon>Bacteria</taxon>
        <taxon>Pseudomonadati</taxon>
        <taxon>Spirochaetota</taxon>
        <taxon>Spirochaetia</taxon>
        <taxon>Spirochaetales</taxon>
        <taxon>Spirochaetaceae</taxon>
        <taxon>Spirochaeta</taxon>
    </lineage>
</organism>
<dbReference type="NCBIfam" id="TIGR02481">
    <property type="entry name" value="hemeryth_dom"/>
    <property type="match status" value="1"/>
</dbReference>
<dbReference type="GO" id="GO:0016020">
    <property type="term" value="C:membrane"/>
    <property type="evidence" value="ECO:0007669"/>
    <property type="project" value="InterPro"/>
</dbReference>
<dbReference type="SUPFAM" id="SSF58104">
    <property type="entry name" value="Methyl-accepting chemotaxis protein (MCP) signaling domain"/>
    <property type="match status" value="1"/>
</dbReference>
<evidence type="ECO:0000256" key="4">
    <source>
        <dbReference type="ARBA" id="ARBA00023224"/>
    </source>
</evidence>
<comment type="similarity">
    <text evidence="5">Belongs to the methyl-accepting chemotaxis (MCP) protein family.</text>
</comment>
<dbReference type="GO" id="GO:0046872">
    <property type="term" value="F:metal ion binding"/>
    <property type="evidence" value="ECO:0007669"/>
    <property type="project" value="UniProtKB-KW"/>
</dbReference>
<comment type="similarity">
    <text evidence="1">Belongs to the hemerythrin family.</text>
</comment>
<dbReference type="InterPro" id="IPR035938">
    <property type="entry name" value="Hemerythrin-like_sf"/>
</dbReference>
<dbReference type="SUPFAM" id="SSF47188">
    <property type="entry name" value="Hemerythrin-like"/>
    <property type="match status" value="1"/>
</dbReference>
<name>A0A098QWC5_9SPIO</name>
<evidence type="ECO:0000313" key="11">
    <source>
        <dbReference type="Proteomes" id="UP000029692"/>
    </source>
</evidence>
<keyword evidence="4 6" id="KW-0807">Transducer</keyword>
<keyword evidence="8" id="KW-0472">Membrane</keyword>
<evidence type="ECO:0000313" key="10">
    <source>
        <dbReference type="EMBL" id="KGE72175.1"/>
    </source>
</evidence>
<evidence type="ECO:0000256" key="5">
    <source>
        <dbReference type="ARBA" id="ARBA00029447"/>
    </source>
</evidence>
<protein>
    <recommendedName>
        <fullName evidence="9">Methyl-accepting transducer domain-containing protein</fullName>
    </recommendedName>
</protein>
<dbReference type="PANTHER" id="PTHR32089">
    <property type="entry name" value="METHYL-ACCEPTING CHEMOTAXIS PROTEIN MCPB"/>
    <property type="match status" value="1"/>
</dbReference>
<dbReference type="GO" id="GO:0004888">
    <property type="term" value="F:transmembrane signaling receptor activity"/>
    <property type="evidence" value="ECO:0007669"/>
    <property type="project" value="InterPro"/>
</dbReference>
<gene>
    <name evidence="10" type="ORF">DC28_07720</name>
</gene>
<dbReference type="eggNOG" id="COG2703">
    <property type="taxonomic scope" value="Bacteria"/>
</dbReference>